<sequence>MSSPSPGINLEPEEPFSYLDASLEDLGNLWELLDDQDHGVAQPESSSVSVGIHGANENYSLSDVHLQAIVQDRNISCVFPHDHGSGPPLLTCLEDNADSIISMSHIEKGKGKGKAVQTVSLESGREVGDGVSRRTGPVKIRTLDKDGEEGSVMKKQDHNAKERSRRMKLSFMPGSR</sequence>
<reference evidence="2 3" key="1">
    <citation type="journal article" date="2023" name="Hortic Res">
        <title>Pangenome of water caltrop reveals structural variations and asymmetric subgenome divergence after allopolyploidization.</title>
        <authorList>
            <person name="Zhang X."/>
            <person name="Chen Y."/>
            <person name="Wang L."/>
            <person name="Yuan Y."/>
            <person name="Fang M."/>
            <person name="Shi L."/>
            <person name="Lu R."/>
            <person name="Comes H.P."/>
            <person name="Ma Y."/>
            <person name="Chen Y."/>
            <person name="Huang G."/>
            <person name="Zhou Y."/>
            <person name="Zheng Z."/>
            <person name="Qiu Y."/>
        </authorList>
    </citation>
    <scope>NUCLEOTIDE SEQUENCE [LARGE SCALE GENOMIC DNA]</scope>
    <source>
        <tissue evidence="2">Roots</tissue>
    </source>
</reference>
<dbReference type="Proteomes" id="UP001345219">
    <property type="component" value="Chromosome 1"/>
</dbReference>
<dbReference type="AlphaFoldDB" id="A0AAN7GCY8"/>
<name>A0AAN7GCY8_9MYRT</name>
<organism evidence="2 3">
    <name type="scientific">Trapa incisa</name>
    <dbReference type="NCBI Taxonomy" id="236973"/>
    <lineage>
        <taxon>Eukaryota</taxon>
        <taxon>Viridiplantae</taxon>
        <taxon>Streptophyta</taxon>
        <taxon>Embryophyta</taxon>
        <taxon>Tracheophyta</taxon>
        <taxon>Spermatophyta</taxon>
        <taxon>Magnoliopsida</taxon>
        <taxon>eudicotyledons</taxon>
        <taxon>Gunneridae</taxon>
        <taxon>Pentapetalae</taxon>
        <taxon>rosids</taxon>
        <taxon>malvids</taxon>
        <taxon>Myrtales</taxon>
        <taxon>Lythraceae</taxon>
        <taxon>Trapa</taxon>
    </lineage>
</organism>
<comment type="caution">
    <text evidence="2">The sequence shown here is derived from an EMBL/GenBank/DDBJ whole genome shotgun (WGS) entry which is preliminary data.</text>
</comment>
<evidence type="ECO:0000256" key="1">
    <source>
        <dbReference type="SAM" id="MobiDB-lite"/>
    </source>
</evidence>
<feature type="region of interest" description="Disordered" evidence="1">
    <location>
        <begin position="142"/>
        <end position="176"/>
    </location>
</feature>
<gene>
    <name evidence="2" type="ORF">SAY87_001271</name>
</gene>
<protein>
    <submittedName>
        <fullName evidence="2">Uncharacterized protein</fullName>
    </submittedName>
</protein>
<feature type="compositionally biased region" description="Basic and acidic residues" evidence="1">
    <location>
        <begin position="151"/>
        <end position="162"/>
    </location>
</feature>
<proteinExistence type="predicted"/>
<dbReference type="EMBL" id="JAXIOK010000023">
    <property type="protein sequence ID" value="KAK4743270.1"/>
    <property type="molecule type" value="Genomic_DNA"/>
</dbReference>
<accession>A0AAN7GCY8</accession>
<evidence type="ECO:0000313" key="3">
    <source>
        <dbReference type="Proteomes" id="UP001345219"/>
    </source>
</evidence>
<evidence type="ECO:0000313" key="2">
    <source>
        <dbReference type="EMBL" id="KAK4743270.1"/>
    </source>
</evidence>
<keyword evidence="3" id="KW-1185">Reference proteome</keyword>